<organism evidence="1 2">
    <name type="scientific">Paenibacillus rhizovicinus</name>
    <dbReference type="NCBI Taxonomy" id="2704463"/>
    <lineage>
        <taxon>Bacteria</taxon>
        <taxon>Bacillati</taxon>
        <taxon>Bacillota</taxon>
        <taxon>Bacilli</taxon>
        <taxon>Bacillales</taxon>
        <taxon>Paenibacillaceae</taxon>
        <taxon>Paenibacillus</taxon>
    </lineage>
</organism>
<protein>
    <submittedName>
        <fullName evidence="1">Uncharacterized protein</fullName>
    </submittedName>
</protein>
<evidence type="ECO:0000313" key="2">
    <source>
        <dbReference type="Proteomes" id="UP000479114"/>
    </source>
</evidence>
<dbReference type="RefSeq" id="WP_162643147.1">
    <property type="nucleotide sequence ID" value="NZ_CP048286.1"/>
</dbReference>
<dbReference type="EMBL" id="CP048286">
    <property type="protein sequence ID" value="QHW33170.1"/>
    <property type="molecule type" value="Genomic_DNA"/>
</dbReference>
<evidence type="ECO:0000313" key="1">
    <source>
        <dbReference type="EMBL" id="QHW33170.1"/>
    </source>
</evidence>
<name>A0A6C0P3N3_9BACL</name>
<gene>
    <name evidence="1" type="ORF">GZH47_21880</name>
</gene>
<sequence length="301" mass="34149">MTNKFITLLQYLSDEPLAGQRKPNRGFKAVAQRMEQVLNPRNNSAFALAPDKVCPLVSSGERMKYVILGLNPHDDGPKGDLHHLATWEELADYHVPTNLYGDNIFDRVLLPNVAYYRRVGTLVHSLEERRYIKWPDFRKGLNAEQTKEKYRQMIDKTPIGVAEVIPFASKKISLGDKALENLMAVSSEYRNYLKALLELIVSNTTEDAWIICNGSGACQAFEEIMRLESKPLKNWISESEVKKYALYTFKGKKVLMLYQFLNIMNGALNSHGQIGAMIEDVIQASDQIDNAPESGTEFDQE</sequence>
<dbReference type="AlphaFoldDB" id="A0A6C0P3N3"/>
<dbReference type="KEGG" id="prz:GZH47_21880"/>
<dbReference type="Proteomes" id="UP000479114">
    <property type="component" value="Chromosome"/>
</dbReference>
<proteinExistence type="predicted"/>
<reference evidence="1 2" key="1">
    <citation type="submission" date="2020-02" db="EMBL/GenBank/DDBJ databases">
        <title>Paenibacillus sp. nov., isolated from rhizosphere soil of tomato.</title>
        <authorList>
            <person name="Weon H.-Y."/>
            <person name="Lee S.A."/>
        </authorList>
    </citation>
    <scope>NUCLEOTIDE SEQUENCE [LARGE SCALE GENOMIC DNA]</scope>
    <source>
        <strain evidence="1 2">14171R-81</strain>
    </source>
</reference>
<accession>A0A6C0P3N3</accession>
<keyword evidence="2" id="KW-1185">Reference proteome</keyword>